<dbReference type="RefSeq" id="WP_124296352.1">
    <property type="nucleotide sequence ID" value="NZ_BDES01000073.1"/>
</dbReference>
<sequence>MSSYQSALIPLEGGSKGFAASGSNGKYLGAFQLSSAALQDAGFENSDGSWTSKAQSYGVDSSSDFLNNPQAQIAADNSYNAKNLSYLQNDLGSSYSSYLNSTDKYSGATLTTGALAYCSESLGHSDCASYLETGEIPADDLAANPSWQNGGWQKNLEEMSNTNLGDSVDTSVSTSTTTDANGNTSSATSVSTMYCAPEVKTAMQSASANMLNKWAKLAEMPGTGYTLVNGMSVLQAGGGLSSSDPGYVSTEGDMYNAGYASVSCLKNLLSTRPMISSFIPSLSDILNQISSAVCNAMQSEFSQLTQPLDQSLYQSIDMDGVVPGLYPGSINFGLSTGYTEGSSSDSGIGSDDIARAANSWNFYN</sequence>
<protein>
    <submittedName>
        <fullName evidence="2">Uncharacterized protein</fullName>
    </submittedName>
</protein>
<feature type="region of interest" description="Disordered" evidence="1">
    <location>
        <begin position="161"/>
        <end position="186"/>
    </location>
</feature>
<dbReference type="GeneID" id="66349982"/>
<evidence type="ECO:0000256" key="1">
    <source>
        <dbReference type="SAM" id="MobiDB-lite"/>
    </source>
</evidence>
<dbReference type="EMBL" id="BDES01000073">
    <property type="protein sequence ID" value="GCD53993.1"/>
    <property type="molecule type" value="Genomic_DNA"/>
</dbReference>
<comment type="caution">
    <text evidence="2">The sequence shown here is derived from an EMBL/GenBank/DDBJ whole genome shotgun (WGS) entry which is preliminary data.</text>
</comment>
<evidence type="ECO:0000313" key="3">
    <source>
        <dbReference type="Proteomes" id="UP000287300"/>
    </source>
</evidence>
<dbReference type="Proteomes" id="UP000287300">
    <property type="component" value="Unassembled WGS sequence"/>
</dbReference>
<proteinExistence type="predicted"/>
<name>A0A401WXH2_ACEPA</name>
<evidence type="ECO:0000313" key="2">
    <source>
        <dbReference type="EMBL" id="GCD53993.1"/>
    </source>
</evidence>
<gene>
    <name evidence="2" type="ORF">NBRC3188_2690</name>
</gene>
<feature type="compositionally biased region" description="Low complexity" evidence="1">
    <location>
        <begin position="166"/>
        <end position="179"/>
    </location>
</feature>
<accession>A0A401WXH2</accession>
<organism evidence="2 3">
    <name type="scientific">Acetobacter pasteurianus NBRC 3188</name>
    <dbReference type="NCBI Taxonomy" id="1226663"/>
    <lineage>
        <taxon>Bacteria</taxon>
        <taxon>Pseudomonadati</taxon>
        <taxon>Pseudomonadota</taxon>
        <taxon>Alphaproteobacteria</taxon>
        <taxon>Acetobacterales</taxon>
        <taxon>Acetobacteraceae</taxon>
        <taxon>Acetobacter</taxon>
    </lineage>
</organism>
<reference evidence="2 3" key="1">
    <citation type="submission" date="2016-06" db="EMBL/GenBank/DDBJ databases">
        <title>Acetobacter pasteurianus NBRC 3188 whole genome sequencing project.</title>
        <authorList>
            <person name="Matsutani M."/>
            <person name="Shiwa Y."/>
            <person name="Okamoto-Kainuma A."/>
            <person name="Ishikawa M."/>
            <person name="Koizumi Y."/>
            <person name="Yoshikawa H."/>
            <person name="Yakushi T."/>
            <person name="Matsushita K."/>
        </authorList>
    </citation>
    <scope>NUCLEOTIDE SEQUENCE [LARGE SCALE GENOMIC DNA]</scope>
    <source>
        <strain evidence="2 3">NBRC 3188</strain>
    </source>
</reference>
<dbReference type="AlphaFoldDB" id="A0A401WXH2"/>